<comment type="caution">
    <text evidence="1">The sequence shown here is derived from an EMBL/GenBank/DDBJ whole genome shotgun (WGS) entry which is preliminary data.</text>
</comment>
<keyword evidence="2" id="KW-1185">Reference proteome</keyword>
<protein>
    <submittedName>
        <fullName evidence="1">Uncharacterized protein</fullName>
    </submittedName>
</protein>
<sequence length="272" mass="30839">MLFIIYLVTLAIATPPACFLSCINEVAKSCEYNHRDLTCLCQKKDEIFGCLVDICPYGNFESARDHYLGTCLEHHHPHTPQESTTSTVGSATEDCDEPTKTSTIVVPRPTISTIPSPNPEDCDKDHDHFDCDEKDDGEYDSCEWEEEEHTDKDGYVIIIRKPINVPQKYLSPPYTNPKRRKVIIKHPKSDKTTVKSASFKDISMNKLKGLKTSMGEIKETMSKSKQDKMEKVTENLEKINEKSISLKSGQSTKMGNMKKSMEKKVSEFQGYN</sequence>
<gene>
    <name evidence="1" type="ORF">CLIB1444_21S00364</name>
</gene>
<name>A0ACA9YFF8_9ASCO</name>
<dbReference type="EMBL" id="CALSDN010000021">
    <property type="protein sequence ID" value="CAH6723831.1"/>
    <property type="molecule type" value="Genomic_DNA"/>
</dbReference>
<evidence type="ECO:0000313" key="1">
    <source>
        <dbReference type="EMBL" id="CAH6723831.1"/>
    </source>
</evidence>
<organism evidence="1 2">
    <name type="scientific">[Candida] jaroonii</name>
    <dbReference type="NCBI Taxonomy" id="467808"/>
    <lineage>
        <taxon>Eukaryota</taxon>
        <taxon>Fungi</taxon>
        <taxon>Dikarya</taxon>
        <taxon>Ascomycota</taxon>
        <taxon>Saccharomycotina</taxon>
        <taxon>Pichiomycetes</taxon>
        <taxon>Debaryomycetaceae</taxon>
        <taxon>Yamadazyma</taxon>
    </lineage>
</organism>
<reference evidence="1" key="1">
    <citation type="submission" date="2022-06" db="EMBL/GenBank/DDBJ databases">
        <authorList>
            <person name="Legras J.-L."/>
            <person name="Devillers H."/>
            <person name="Grondin C."/>
        </authorList>
    </citation>
    <scope>NUCLEOTIDE SEQUENCE</scope>
    <source>
        <strain evidence="1">CLIB 1444</strain>
    </source>
</reference>
<proteinExistence type="predicted"/>
<evidence type="ECO:0000313" key="2">
    <source>
        <dbReference type="Proteomes" id="UP001152531"/>
    </source>
</evidence>
<dbReference type="Proteomes" id="UP001152531">
    <property type="component" value="Unassembled WGS sequence"/>
</dbReference>
<accession>A0ACA9YFF8</accession>